<dbReference type="Gene3D" id="1.10.10.580">
    <property type="entry name" value="Structural maintenance of chromosome 1. Chain E"/>
    <property type="match status" value="1"/>
</dbReference>
<evidence type="ECO:0000256" key="2">
    <source>
        <dbReference type="ARBA" id="ARBA00044777"/>
    </source>
</evidence>
<dbReference type="PANTHER" id="PTHR33969:SF2">
    <property type="entry name" value="SEGREGATION AND CONDENSATION PROTEIN A"/>
    <property type="match status" value="1"/>
</dbReference>
<protein>
    <recommendedName>
        <fullName evidence="2">Segregation and condensation protein A</fullName>
    </recommendedName>
</protein>
<reference evidence="3 4" key="1">
    <citation type="journal article" date="2023" name="Microbiol. Spectr.">
        <title>Symbiosis of Carpenter Bees with Uncharacterized Lactic Acid Bacteria Showing NAD Auxotrophy.</title>
        <authorList>
            <person name="Kawasaki S."/>
            <person name="Ozawa K."/>
            <person name="Mori T."/>
            <person name="Yamamoto A."/>
            <person name="Ito M."/>
            <person name="Ohkuma M."/>
            <person name="Sakamoto M."/>
            <person name="Matsutani M."/>
        </authorList>
    </citation>
    <scope>NUCLEOTIDE SEQUENCE [LARGE SCALE GENOMIC DNA]</scope>
    <source>
        <strain evidence="3 4">KimC2</strain>
    </source>
</reference>
<dbReference type="Proteomes" id="UP001321804">
    <property type="component" value="Chromosome"/>
</dbReference>
<dbReference type="Gene3D" id="6.10.250.2410">
    <property type="match status" value="1"/>
</dbReference>
<dbReference type="AlphaFoldDB" id="A0AAU9D247"/>
<gene>
    <name evidence="3" type="primary">scpA</name>
    <name evidence="3" type="ORF">KIMC2_11080</name>
</gene>
<dbReference type="KEGG" id="xak:KIMC2_11080"/>
<evidence type="ECO:0000313" key="4">
    <source>
        <dbReference type="Proteomes" id="UP001321804"/>
    </source>
</evidence>
<keyword evidence="1" id="KW-0159">Chromosome partition</keyword>
<keyword evidence="4" id="KW-1185">Reference proteome</keyword>
<evidence type="ECO:0000256" key="1">
    <source>
        <dbReference type="ARBA" id="ARBA00022829"/>
    </source>
</evidence>
<accession>A0AAU9D247</accession>
<dbReference type="InterPro" id="IPR003768">
    <property type="entry name" value="ScpA"/>
</dbReference>
<proteinExistence type="predicted"/>
<sequence>MGENAEQDIGYKLIFEIDNFSGPLDLLLKLIKTQKIDINDIPIVQITSQFLDFINRFGDQLLDRLGDYLVMASKLTLIKAKMLLPAKEDDLDELEEDPRTDLKNQLLAYDKFIQITESLKIQKSTHQINYSREEIFASEWEKPALKLDAVTLDQLAQCMQNIISSSEERGQVFDVIKRIKVSSAEVNNRIKQIMKDKGKTTFSDLVQEFPSLDGIITCFVEILSLMHLKEIKVRQSCEFGELVLEQNVAV</sequence>
<dbReference type="Pfam" id="PF02616">
    <property type="entry name" value="SMC_ScpA"/>
    <property type="match status" value="1"/>
</dbReference>
<dbReference type="PANTHER" id="PTHR33969">
    <property type="entry name" value="SEGREGATION AND CONDENSATION PROTEIN A"/>
    <property type="match status" value="1"/>
</dbReference>
<dbReference type="InterPro" id="IPR023093">
    <property type="entry name" value="ScpA-like_C"/>
</dbReference>
<name>A0AAU9D247_9LACO</name>
<evidence type="ECO:0000313" key="3">
    <source>
        <dbReference type="EMBL" id="BDR56546.1"/>
    </source>
</evidence>
<organism evidence="3 4">
    <name type="scientific">Xylocopilactobacillus apis</name>
    <dbReference type="NCBI Taxonomy" id="2932183"/>
    <lineage>
        <taxon>Bacteria</taxon>
        <taxon>Bacillati</taxon>
        <taxon>Bacillota</taxon>
        <taxon>Bacilli</taxon>
        <taxon>Lactobacillales</taxon>
        <taxon>Lactobacillaceae</taxon>
        <taxon>Xylocopilactobacillus</taxon>
    </lineage>
</organism>
<dbReference type="RefSeq" id="WP_317694790.1">
    <property type="nucleotide sequence ID" value="NZ_AP026801.1"/>
</dbReference>
<dbReference type="GO" id="GO:0007059">
    <property type="term" value="P:chromosome segregation"/>
    <property type="evidence" value="ECO:0007669"/>
    <property type="project" value="UniProtKB-KW"/>
</dbReference>
<dbReference type="EMBL" id="AP026801">
    <property type="protein sequence ID" value="BDR56546.1"/>
    <property type="molecule type" value="Genomic_DNA"/>
</dbReference>